<dbReference type="PANTHER" id="PTHR31299">
    <property type="entry name" value="ESTERASE, PUTATIVE (AFU_ORTHOLOGUE AFUA_1G05850)-RELATED"/>
    <property type="match status" value="1"/>
</dbReference>
<accession>A0A239G2C5</accession>
<dbReference type="OrthoDB" id="4329964at2"/>
<dbReference type="EMBL" id="FZPH01000001">
    <property type="protein sequence ID" value="SNS63417.1"/>
    <property type="molecule type" value="Genomic_DNA"/>
</dbReference>
<evidence type="ECO:0000313" key="1">
    <source>
        <dbReference type="EMBL" id="SNS63417.1"/>
    </source>
</evidence>
<dbReference type="Proteomes" id="UP000198362">
    <property type="component" value="Unassembled WGS sequence"/>
</dbReference>
<name>A0A239G2C5_9ACTN</name>
<evidence type="ECO:0000313" key="2">
    <source>
        <dbReference type="Proteomes" id="UP000198362"/>
    </source>
</evidence>
<dbReference type="RefSeq" id="WP_089243643.1">
    <property type="nucleotide sequence ID" value="NZ_FZPH01000001.1"/>
</dbReference>
<dbReference type="Pfam" id="PF05139">
    <property type="entry name" value="Erythro_esteras"/>
    <property type="match status" value="1"/>
</dbReference>
<dbReference type="Gene3D" id="3.30.1870.10">
    <property type="entry name" value="EreA-like, domain 2"/>
    <property type="match status" value="1"/>
</dbReference>
<keyword evidence="2" id="KW-1185">Reference proteome</keyword>
<protein>
    <submittedName>
        <fullName evidence="1">Erythromycin esterase homolog</fullName>
    </submittedName>
</protein>
<dbReference type="InterPro" id="IPR014622">
    <property type="entry name" value="UCP036794_erythomycin"/>
</dbReference>
<organism evidence="1 2">
    <name type="scientific">Asanoa hainanensis</name>
    <dbReference type="NCBI Taxonomy" id="560556"/>
    <lineage>
        <taxon>Bacteria</taxon>
        <taxon>Bacillati</taxon>
        <taxon>Actinomycetota</taxon>
        <taxon>Actinomycetes</taxon>
        <taxon>Micromonosporales</taxon>
        <taxon>Micromonosporaceae</taxon>
        <taxon>Asanoa</taxon>
    </lineage>
</organism>
<dbReference type="InterPro" id="IPR052036">
    <property type="entry name" value="Hydrolase/PRTase-associated"/>
</dbReference>
<dbReference type="AlphaFoldDB" id="A0A239G2C5"/>
<gene>
    <name evidence="1" type="ORF">SAMN05421812_101202</name>
</gene>
<dbReference type="PANTHER" id="PTHR31299:SF0">
    <property type="entry name" value="ESTERASE, PUTATIVE (AFU_ORTHOLOGUE AFUA_1G05850)-RELATED"/>
    <property type="match status" value="1"/>
</dbReference>
<proteinExistence type="predicted"/>
<dbReference type="GO" id="GO:0046677">
    <property type="term" value="P:response to antibiotic"/>
    <property type="evidence" value="ECO:0007669"/>
    <property type="project" value="InterPro"/>
</dbReference>
<sequence length="369" mass="39894">MTVLKLLPGRPRILGLGEPTHGEDVLLDVRNEVFRSLVDEGYRTIAIESDCLMGLVVDEYVTTGRGSLDEVMARGFSHGWGAFGGNRELVRWMRAYNEGRSAGEWVRFAGFDGPLEIEAAASPRPALVALHSALADRVDADLLPCDAATLDRLLGSDDLWTNRAAMMDPGASVGRARPELRAVADDLVALLAEQAPVFAPDELVHLYARTAVGLLRYHFWMADSSPGRLARLAGVRDAMMAANLLALGAVGPVFVHAHNSHLQRDRSGMRMGGQELSWWGAGALVNARLGADYGFVATAIGTIRGRGVPVPPPETLEGRLYALAGDRFVVSPTELVDVREPRVSPWFGYAPLSPAHLSQIDGIVFVRDV</sequence>
<dbReference type="SUPFAM" id="SSF159501">
    <property type="entry name" value="EreA/ChaN-like"/>
    <property type="match status" value="1"/>
</dbReference>
<dbReference type="CDD" id="cd14728">
    <property type="entry name" value="Ere-like"/>
    <property type="match status" value="1"/>
</dbReference>
<dbReference type="InterPro" id="IPR007815">
    <property type="entry name" value="Emycin_Estase"/>
</dbReference>
<dbReference type="PIRSF" id="PIRSF036794">
    <property type="entry name" value="UCP_erythr_ester"/>
    <property type="match status" value="1"/>
</dbReference>
<reference evidence="1 2" key="1">
    <citation type="submission" date="2017-06" db="EMBL/GenBank/DDBJ databases">
        <authorList>
            <person name="Kim H.J."/>
            <person name="Triplett B.A."/>
        </authorList>
    </citation>
    <scope>NUCLEOTIDE SEQUENCE [LARGE SCALE GENOMIC DNA]</scope>
    <source>
        <strain evidence="1 2">CGMCC 4.5593</strain>
    </source>
</reference>